<feature type="transmembrane region" description="Helical" evidence="7">
    <location>
        <begin position="407"/>
        <end position="428"/>
    </location>
</feature>
<dbReference type="InterPro" id="IPR004841">
    <property type="entry name" value="AA-permease/SLC12A_dom"/>
</dbReference>
<keyword evidence="3 7" id="KW-0812">Transmembrane</keyword>
<gene>
    <name evidence="9" type="ORF">HO173_008020</name>
</gene>
<dbReference type="Pfam" id="PF00324">
    <property type="entry name" value="AA_permease"/>
    <property type="match status" value="1"/>
</dbReference>
<dbReference type="Gene3D" id="1.20.1740.10">
    <property type="entry name" value="Amino acid/polyamine transporter I"/>
    <property type="match status" value="1"/>
</dbReference>
<evidence type="ECO:0000256" key="3">
    <source>
        <dbReference type="ARBA" id="ARBA00022692"/>
    </source>
</evidence>
<dbReference type="InterPro" id="IPR004840">
    <property type="entry name" value="Amino_acid_permease_CS"/>
</dbReference>
<feature type="domain" description="Amino acid permease/ SLC12A" evidence="8">
    <location>
        <begin position="55"/>
        <end position="427"/>
    </location>
</feature>
<protein>
    <recommendedName>
        <fullName evidence="8">Amino acid permease/ SLC12A domain-containing protein</fullName>
    </recommendedName>
</protein>
<keyword evidence="2" id="KW-0813">Transport</keyword>
<comment type="caution">
    <text evidence="9">The sequence shown here is derived from an EMBL/GenBank/DDBJ whole genome shotgun (WGS) entry which is preliminary data.</text>
</comment>
<evidence type="ECO:0000259" key="8">
    <source>
        <dbReference type="Pfam" id="PF00324"/>
    </source>
</evidence>
<dbReference type="PROSITE" id="PS00218">
    <property type="entry name" value="AMINO_ACID_PERMEASE_1"/>
    <property type="match status" value="1"/>
</dbReference>
<dbReference type="OrthoDB" id="3900342at2759"/>
<dbReference type="GO" id="GO:0015171">
    <property type="term" value="F:amino acid transmembrane transporter activity"/>
    <property type="evidence" value="ECO:0007669"/>
    <property type="project" value="TreeGrafter"/>
</dbReference>
<accession>A0A8H6FS93</accession>
<dbReference type="EMBL" id="JACCJC010000034">
    <property type="protein sequence ID" value="KAF6233808.1"/>
    <property type="molecule type" value="Genomic_DNA"/>
</dbReference>
<dbReference type="InterPro" id="IPR050524">
    <property type="entry name" value="APC_YAT"/>
</dbReference>
<evidence type="ECO:0000313" key="9">
    <source>
        <dbReference type="EMBL" id="KAF6233808.1"/>
    </source>
</evidence>
<evidence type="ECO:0000256" key="1">
    <source>
        <dbReference type="ARBA" id="ARBA00004141"/>
    </source>
</evidence>
<feature type="transmembrane region" description="Helical" evidence="7">
    <location>
        <begin position="363"/>
        <end position="386"/>
    </location>
</feature>
<keyword evidence="5 7" id="KW-1133">Transmembrane helix</keyword>
<keyword evidence="4" id="KW-0029">Amino-acid transport</keyword>
<name>A0A8H6FS93_9LECA</name>
<evidence type="ECO:0000256" key="2">
    <source>
        <dbReference type="ARBA" id="ARBA00022448"/>
    </source>
</evidence>
<feature type="transmembrane region" description="Helical" evidence="7">
    <location>
        <begin position="293"/>
        <end position="314"/>
    </location>
</feature>
<dbReference type="Proteomes" id="UP000578531">
    <property type="component" value="Unassembled WGS sequence"/>
</dbReference>
<evidence type="ECO:0000313" key="10">
    <source>
        <dbReference type="Proteomes" id="UP000578531"/>
    </source>
</evidence>
<evidence type="ECO:0000256" key="7">
    <source>
        <dbReference type="SAM" id="Phobius"/>
    </source>
</evidence>
<evidence type="ECO:0000256" key="4">
    <source>
        <dbReference type="ARBA" id="ARBA00022970"/>
    </source>
</evidence>
<organism evidence="9 10">
    <name type="scientific">Letharia columbiana</name>
    <dbReference type="NCBI Taxonomy" id="112416"/>
    <lineage>
        <taxon>Eukaryota</taxon>
        <taxon>Fungi</taxon>
        <taxon>Dikarya</taxon>
        <taxon>Ascomycota</taxon>
        <taxon>Pezizomycotina</taxon>
        <taxon>Lecanoromycetes</taxon>
        <taxon>OSLEUM clade</taxon>
        <taxon>Lecanoromycetidae</taxon>
        <taxon>Lecanorales</taxon>
        <taxon>Lecanorineae</taxon>
        <taxon>Parmeliaceae</taxon>
        <taxon>Letharia</taxon>
    </lineage>
</organism>
<keyword evidence="10" id="KW-1185">Reference proteome</keyword>
<evidence type="ECO:0000256" key="6">
    <source>
        <dbReference type="ARBA" id="ARBA00023136"/>
    </source>
</evidence>
<feature type="transmembrane region" description="Helical" evidence="7">
    <location>
        <begin position="86"/>
        <end position="104"/>
    </location>
</feature>
<feature type="transmembrane region" description="Helical" evidence="7">
    <location>
        <begin position="252"/>
        <end position="272"/>
    </location>
</feature>
<dbReference type="PANTHER" id="PTHR43341:SF35">
    <property type="entry name" value="ACID TRANSPORTER, PUTATIVE-RELATED"/>
    <property type="match status" value="1"/>
</dbReference>
<dbReference type="GeneID" id="59289676"/>
<dbReference type="GO" id="GO:0016020">
    <property type="term" value="C:membrane"/>
    <property type="evidence" value="ECO:0007669"/>
    <property type="project" value="UniProtKB-SubCell"/>
</dbReference>
<proteinExistence type="predicted"/>
<feature type="transmembrane region" description="Helical" evidence="7">
    <location>
        <begin position="164"/>
        <end position="186"/>
    </location>
</feature>
<feature type="transmembrane region" description="Helical" evidence="7">
    <location>
        <begin position="198"/>
        <end position="215"/>
    </location>
</feature>
<evidence type="ECO:0000256" key="5">
    <source>
        <dbReference type="ARBA" id="ARBA00022989"/>
    </source>
</evidence>
<dbReference type="RefSeq" id="XP_037163217.1">
    <property type="nucleotide sequence ID" value="XM_037309920.1"/>
</dbReference>
<feature type="transmembrane region" description="Helical" evidence="7">
    <location>
        <begin position="59"/>
        <end position="80"/>
    </location>
</feature>
<reference evidence="9 10" key="1">
    <citation type="journal article" date="2020" name="Genomics">
        <title>Complete, high-quality genomes from long-read metagenomic sequencing of two wolf lichen thalli reveals enigmatic genome architecture.</title>
        <authorList>
            <person name="McKenzie S.K."/>
            <person name="Walston R.F."/>
            <person name="Allen J.L."/>
        </authorList>
    </citation>
    <scope>NUCLEOTIDE SEQUENCE [LARGE SCALE GENOMIC DNA]</scope>
    <source>
        <strain evidence="9">WasteWater2</strain>
    </source>
</reference>
<keyword evidence="6 7" id="KW-0472">Membrane</keyword>
<comment type="subcellular location">
    <subcellularLocation>
        <location evidence="1">Membrane</location>
        <topology evidence="1">Multi-pass membrane protein</topology>
    </subcellularLocation>
</comment>
<sequence>MAPGSIEIRHEELSIEQGEHHQSAPVSKSSDDLLGRLSHEVFKYDCLDRRLKRHHVTGIAFSGAVGVGLFQTSGQIIALSGPVGALLAYLFAGLTIFAVMRSLAEMASIRPIAGAIMDYPDVFVDEALGFAVGVTYWLANCMSLVTLTIAAAMFTQYWGPGFGIAPATFVLLLIIILMNACGVRIYGNLEWTFKWIKILLILLVCFSMIAIKAGAGPKPIHSNFEISPGYNSTGFFEGGATIAIPGTGGQIMAVWTCLTIAMFQFMGGEIVLVTAAEAESPRRDLPTAARYMYLLPVSLYLVVIFFVGLCVNYLDPRLPHPHVEYYSPGSRLDGITTGTRSPFVIVIQNAGISGLPGFLNAAFLFSALTAANSALYVSSRTVFFLARKSSFKFIKETVGRTNNGHTPLAAIVISFVPGVLAFLAIGAAKTDVQEV</sequence>
<dbReference type="PIRSF" id="PIRSF006060">
    <property type="entry name" value="AA_transporter"/>
    <property type="match status" value="1"/>
</dbReference>
<dbReference type="AlphaFoldDB" id="A0A8H6FS93"/>
<feature type="transmembrane region" description="Helical" evidence="7">
    <location>
        <begin position="137"/>
        <end position="158"/>
    </location>
</feature>
<dbReference type="PANTHER" id="PTHR43341">
    <property type="entry name" value="AMINO ACID PERMEASE"/>
    <property type="match status" value="1"/>
</dbReference>